<dbReference type="Proteomes" id="UP001458880">
    <property type="component" value="Unassembled WGS sequence"/>
</dbReference>
<proteinExistence type="predicted"/>
<reference evidence="2 3" key="1">
    <citation type="journal article" date="2024" name="BMC Genomics">
        <title>De novo assembly and annotation of Popillia japonica's genome with initial clues to its potential as an invasive pest.</title>
        <authorList>
            <person name="Cucini C."/>
            <person name="Boschi S."/>
            <person name="Funari R."/>
            <person name="Cardaioli E."/>
            <person name="Iannotti N."/>
            <person name="Marturano G."/>
            <person name="Paoli F."/>
            <person name="Bruttini M."/>
            <person name="Carapelli A."/>
            <person name="Frati F."/>
            <person name="Nardi F."/>
        </authorList>
    </citation>
    <scope>NUCLEOTIDE SEQUENCE [LARGE SCALE GENOMIC DNA]</scope>
    <source>
        <strain evidence="2">DMR45628</strain>
    </source>
</reference>
<feature type="compositionally biased region" description="Polar residues" evidence="1">
    <location>
        <begin position="79"/>
        <end position="91"/>
    </location>
</feature>
<protein>
    <submittedName>
        <fullName evidence="2">Uncharacterized protein</fullName>
    </submittedName>
</protein>
<evidence type="ECO:0000313" key="2">
    <source>
        <dbReference type="EMBL" id="KAK9737555.1"/>
    </source>
</evidence>
<feature type="compositionally biased region" description="Basic and acidic residues" evidence="1">
    <location>
        <begin position="37"/>
        <end position="68"/>
    </location>
</feature>
<name>A0AAW1LUP8_POPJA</name>
<sequence length="117" mass="13587">MVRYGDPYFESTLLNWFDETADENSDDDNVDEDYFEVSEHDSVSEAEAHSGDETERIEEMQRDNEKSSAESIEEMPTDNGENSEGSTNKSTIYYGKNRYQWSSKTFISRTRTQNIIL</sequence>
<gene>
    <name evidence="2" type="ORF">QE152_g10596</name>
</gene>
<evidence type="ECO:0000313" key="3">
    <source>
        <dbReference type="Proteomes" id="UP001458880"/>
    </source>
</evidence>
<dbReference type="EMBL" id="JASPKY010000098">
    <property type="protein sequence ID" value="KAK9737555.1"/>
    <property type="molecule type" value="Genomic_DNA"/>
</dbReference>
<evidence type="ECO:0000256" key="1">
    <source>
        <dbReference type="SAM" id="MobiDB-lite"/>
    </source>
</evidence>
<feature type="region of interest" description="Disordered" evidence="1">
    <location>
        <begin position="37"/>
        <end position="92"/>
    </location>
</feature>
<dbReference type="AlphaFoldDB" id="A0AAW1LUP8"/>
<accession>A0AAW1LUP8</accession>
<organism evidence="2 3">
    <name type="scientific">Popillia japonica</name>
    <name type="common">Japanese beetle</name>
    <dbReference type="NCBI Taxonomy" id="7064"/>
    <lineage>
        <taxon>Eukaryota</taxon>
        <taxon>Metazoa</taxon>
        <taxon>Ecdysozoa</taxon>
        <taxon>Arthropoda</taxon>
        <taxon>Hexapoda</taxon>
        <taxon>Insecta</taxon>
        <taxon>Pterygota</taxon>
        <taxon>Neoptera</taxon>
        <taxon>Endopterygota</taxon>
        <taxon>Coleoptera</taxon>
        <taxon>Polyphaga</taxon>
        <taxon>Scarabaeiformia</taxon>
        <taxon>Scarabaeidae</taxon>
        <taxon>Rutelinae</taxon>
        <taxon>Popillia</taxon>
    </lineage>
</organism>
<keyword evidence="3" id="KW-1185">Reference proteome</keyword>
<comment type="caution">
    <text evidence="2">The sequence shown here is derived from an EMBL/GenBank/DDBJ whole genome shotgun (WGS) entry which is preliminary data.</text>
</comment>